<evidence type="ECO:0000256" key="1">
    <source>
        <dbReference type="ARBA" id="ARBA00022618"/>
    </source>
</evidence>
<protein>
    <submittedName>
        <fullName evidence="7">Uncharacterized protein</fullName>
    </submittedName>
</protein>
<dbReference type="InterPro" id="IPR011990">
    <property type="entry name" value="TPR-like_helical_dom_sf"/>
</dbReference>
<dbReference type="GO" id="GO:0031145">
    <property type="term" value="P:anaphase-promoting complex-dependent catabolic process"/>
    <property type="evidence" value="ECO:0007669"/>
    <property type="project" value="TreeGrafter"/>
</dbReference>
<dbReference type="EMBL" id="JASPKZ010009820">
    <property type="protein sequence ID" value="KAJ9575801.1"/>
    <property type="molecule type" value="Genomic_DNA"/>
</dbReference>
<sequence>MEGECENKPPCEINLNIDKYRKLVKSYIDLHLYSAALFWADKVVSLSNGEAKDVYWLAQCMYLTKQYHRAAHLIRSRGLEKTHILCHYLAVRCLLEARELTEALQVLTNGEQEGILFRNCHNLDISTTDDMPNLTSSVLFLKGRVYEAMDNRGLAADFYRQALQCDVHCYEALKHLCSIRCSLIRKSVSYLIRYL</sequence>
<keyword evidence="8" id="KW-1185">Reference proteome</keyword>
<organism evidence="7 8">
    <name type="scientific">Diploptera punctata</name>
    <name type="common">Pacific beetle cockroach</name>
    <dbReference type="NCBI Taxonomy" id="6984"/>
    <lineage>
        <taxon>Eukaryota</taxon>
        <taxon>Metazoa</taxon>
        <taxon>Ecdysozoa</taxon>
        <taxon>Arthropoda</taxon>
        <taxon>Hexapoda</taxon>
        <taxon>Insecta</taxon>
        <taxon>Pterygota</taxon>
        <taxon>Neoptera</taxon>
        <taxon>Polyneoptera</taxon>
        <taxon>Dictyoptera</taxon>
        <taxon>Blattodea</taxon>
        <taxon>Blaberoidea</taxon>
        <taxon>Blaberidae</taxon>
        <taxon>Diplopterinae</taxon>
        <taxon>Diploptera</taxon>
    </lineage>
</organism>
<dbReference type="Gene3D" id="1.25.40.10">
    <property type="entry name" value="Tetratricopeptide repeat domain"/>
    <property type="match status" value="1"/>
</dbReference>
<evidence type="ECO:0000256" key="2">
    <source>
        <dbReference type="ARBA" id="ARBA00022737"/>
    </source>
</evidence>
<keyword evidence="4" id="KW-0833">Ubl conjugation pathway</keyword>
<dbReference type="GO" id="GO:0005680">
    <property type="term" value="C:anaphase-promoting complex"/>
    <property type="evidence" value="ECO:0007669"/>
    <property type="project" value="TreeGrafter"/>
</dbReference>
<proteinExistence type="predicted"/>
<dbReference type="GO" id="GO:0045842">
    <property type="term" value="P:positive regulation of mitotic metaphase/anaphase transition"/>
    <property type="evidence" value="ECO:0007669"/>
    <property type="project" value="TreeGrafter"/>
</dbReference>
<dbReference type="Pfam" id="PF12895">
    <property type="entry name" value="ANAPC3"/>
    <property type="match status" value="1"/>
</dbReference>
<keyword evidence="5" id="KW-0802">TPR repeat</keyword>
<evidence type="ECO:0000256" key="3">
    <source>
        <dbReference type="ARBA" id="ARBA00022776"/>
    </source>
</evidence>
<comment type="caution">
    <text evidence="7">The sequence shown here is derived from an EMBL/GenBank/DDBJ whole genome shotgun (WGS) entry which is preliminary data.</text>
</comment>
<keyword evidence="1" id="KW-0132">Cell division</keyword>
<dbReference type="Proteomes" id="UP001233999">
    <property type="component" value="Unassembled WGS sequence"/>
</dbReference>
<keyword evidence="6" id="KW-0131">Cell cycle</keyword>
<evidence type="ECO:0000256" key="6">
    <source>
        <dbReference type="ARBA" id="ARBA00023306"/>
    </source>
</evidence>
<keyword evidence="3" id="KW-0498">Mitosis</keyword>
<dbReference type="GO" id="GO:0051301">
    <property type="term" value="P:cell division"/>
    <property type="evidence" value="ECO:0007669"/>
    <property type="project" value="UniProtKB-KW"/>
</dbReference>
<dbReference type="PANTHER" id="PTHR12558:SF9">
    <property type="entry name" value="CELL DIVISION CYCLE PROTEIN 16 HOMOLOG"/>
    <property type="match status" value="1"/>
</dbReference>
<accession>A0AAD8E3S6</accession>
<keyword evidence="2" id="KW-0677">Repeat</keyword>
<dbReference type="GO" id="GO:0005737">
    <property type="term" value="C:cytoplasm"/>
    <property type="evidence" value="ECO:0007669"/>
    <property type="project" value="TreeGrafter"/>
</dbReference>
<evidence type="ECO:0000313" key="8">
    <source>
        <dbReference type="Proteomes" id="UP001233999"/>
    </source>
</evidence>
<reference evidence="7" key="1">
    <citation type="journal article" date="2023" name="IScience">
        <title>Live-bearing cockroach genome reveals convergent evolutionary mechanisms linked to viviparity in insects and beyond.</title>
        <authorList>
            <person name="Fouks B."/>
            <person name="Harrison M.C."/>
            <person name="Mikhailova A.A."/>
            <person name="Marchal E."/>
            <person name="English S."/>
            <person name="Carruthers M."/>
            <person name="Jennings E.C."/>
            <person name="Chiamaka E.L."/>
            <person name="Frigard R.A."/>
            <person name="Pippel M."/>
            <person name="Attardo G.M."/>
            <person name="Benoit J.B."/>
            <person name="Bornberg-Bauer E."/>
            <person name="Tobe S.S."/>
        </authorList>
    </citation>
    <scope>NUCLEOTIDE SEQUENCE</scope>
    <source>
        <strain evidence="7">Stay&amp;Tobe</strain>
    </source>
</reference>
<dbReference type="GO" id="GO:0016567">
    <property type="term" value="P:protein ubiquitination"/>
    <property type="evidence" value="ECO:0007669"/>
    <property type="project" value="TreeGrafter"/>
</dbReference>
<reference evidence="7" key="2">
    <citation type="submission" date="2023-05" db="EMBL/GenBank/DDBJ databases">
        <authorList>
            <person name="Fouks B."/>
        </authorList>
    </citation>
    <scope>NUCLEOTIDE SEQUENCE</scope>
    <source>
        <strain evidence="7">Stay&amp;Tobe</strain>
        <tissue evidence="7">Testes</tissue>
    </source>
</reference>
<dbReference type="AlphaFoldDB" id="A0AAD8E3S6"/>
<dbReference type="PANTHER" id="PTHR12558">
    <property type="entry name" value="CELL DIVISION CYCLE 16,23,27"/>
    <property type="match status" value="1"/>
</dbReference>
<name>A0AAD8E3S6_DIPPU</name>
<gene>
    <name evidence="7" type="ORF">L9F63_007342</name>
</gene>
<evidence type="ECO:0000256" key="4">
    <source>
        <dbReference type="ARBA" id="ARBA00022786"/>
    </source>
</evidence>
<dbReference type="SUPFAM" id="SSF48452">
    <property type="entry name" value="TPR-like"/>
    <property type="match status" value="1"/>
</dbReference>
<evidence type="ECO:0000313" key="7">
    <source>
        <dbReference type="EMBL" id="KAJ9575801.1"/>
    </source>
</evidence>
<evidence type="ECO:0000256" key="5">
    <source>
        <dbReference type="ARBA" id="ARBA00022803"/>
    </source>
</evidence>